<dbReference type="OrthoDB" id="4898844at2759"/>
<sequence>MSESAPTPTITVTEPERVYDAQPKSLPAMNAQQPQPETTDDVKMRGGDDGGMCPGRFCFIIPCPIPCDCCIFPCPC</sequence>
<proteinExistence type="predicted"/>
<reference evidence="1 2" key="1">
    <citation type="journal article" date="2015" name="Genome Announc.">
        <title>Genome sequence and annotation of Trichoderma parareesei, the ancestor of the cellulase producer Trichoderma reesei.</title>
        <authorList>
            <person name="Yang D."/>
            <person name="Pomraning K."/>
            <person name="Kopchinskiy A."/>
            <person name="Karimi Aghcheh R."/>
            <person name="Atanasova L."/>
            <person name="Chenthamara K."/>
            <person name="Baker S.E."/>
            <person name="Zhang R."/>
            <person name="Shen Q."/>
            <person name="Freitag M."/>
            <person name="Kubicek C.P."/>
            <person name="Druzhinina I.S."/>
        </authorList>
    </citation>
    <scope>NUCLEOTIDE SEQUENCE [LARGE SCALE GENOMIC DNA]</scope>
    <source>
        <strain evidence="1 2">CBS 125925</strain>
    </source>
</reference>
<name>A0A2H2ZGH8_TRIPA</name>
<dbReference type="Proteomes" id="UP000219286">
    <property type="component" value="Unassembled WGS sequence"/>
</dbReference>
<evidence type="ECO:0000313" key="1">
    <source>
        <dbReference type="EMBL" id="OTA06083.1"/>
    </source>
</evidence>
<dbReference type="EMBL" id="LFMI01000658">
    <property type="protein sequence ID" value="OTA06083.1"/>
    <property type="molecule type" value="Genomic_DNA"/>
</dbReference>
<protein>
    <submittedName>
        <fullName evidence="1">Uncharacterized protein</fullName>
    </submittedName>
</protein>
<keyword evidence="2" id="KW-1185">Reference proteome</keyword>
<comment type="caution">
    <text evidence="1">The sequence shown here is derived from an EMBL/GenBank/DDBJ whole genome shotgun (WGS) entry which is preliminary data.</text>
</comment>
<evidence type="ECO:0000313" key="2">
    <source>
        <dbReference type="Proteomes" id="UP000219286"/>
    </source>
</evidence>
<gene>
    <name evidence="1" type="ORF">A9Z42_0068510</name>
</gene>
<dbReference type="AlphaFoldDB" id="A0A2H2ZGH8"/>
<organism evidence="1 2">
    <name type="scientific">Trichoderma parareesei</name>
    <name type="common">Filamentous fungus</name>
    <dbReference type="NCBI Taxonomy" id="858221"/>
    <lineage>
        <taxon>Eukaryota</taxon>
        <taxon>Fungi</taxon>
        <taxon>Dikarya</taxon>
        <taxon>Ascomycota</taxon>
        <taxon>Pezizomycotina</taxon>
        <taxon>Sordariomycetes</taxon>
        <taxon>Hypocreomycetidae</taxon>
        <taxon>Hypocreales</taxon>
        <taxon>Hypocreaceae</taxon>
        <taxon>Trichoderma</taxon>
    </lineage>
</organism>
<accession>A0A2H2ZGH8</accession>